<dbReference type="EnsemblPlants" id="AVESA.00010b.r2.3DG0564110.1">
    <property type="protein sequence ID" value="AVESA.00010b.r2.3DG0564110.1.CDS.1"/>
    <property type="gene ID" value="AVESA.00010b.r2.3DG0564110"/>
</dbReference>
<organism evidence="1 2">
    <name type="scientific">Avena sativa</name>
    <name type="common">Oat</name>
    <dbReference type="NCBI Taxonomy" id="4498"/>
    <lineage>
        <taxon>Eukaryota</taxon>
        <taxon>Viridiplantae</taxon>
        <taxon>Streptophyta</taxon>
        <taxon>Embryophyta</taxon>
        <taxon>Tracheophyta</taxon>
        <taxon>Spermatophyta</taxon>
        <taxon>Magnoliopsida</taxon>
        <taxon>Liliopsida</taxon>
        <taxon>Poales</taxon>
        <taxon>Poaceae</taxon>
        <taxon>BOP clade</taxon>
        <taxon>Pooideae</taxon>
        <taxon>Poodae</taxon>
        <taxon>Poeae</taxon>
        <taxon>Poeae Chloroplast Group 1 (Aveneae type)</taxon>
        <taxon>Aveninae</taxon>
        <taxon>Avena</taxon>
    </lineage>
</organism>
<dbReference type="Proteomes" id="UP001732700">
    <property type="component" value="Chromosome 3D"/>
</dbReference>
<protein>
    <submittedName>
        <fullName evidence="1">Uncharacterized protein</fullName>
    </submittedName>
</protein>
<reference evidence="1" key="2">
    <citation type="submission" date="2025-09" db="UniProtKB">
        <authorList>
            <consortium name="EnsemblPlants"/>
        </authorList>
    </citation>
    <scope>IDENTIFICATION</scope>
</reference>
<proteinExistence type="predicted"/>
<accession>A0ACD5W683</accession>
<reference evidence="1" key="1">
    <citation type="submission" date="2021-05" db="EMBL/GenBank/DDBJ databases">
        <authorList>
            <person name="Scholz U."/>
            <person name="Mascher M."/>
            <person name="Fiebig A."/>
        </authorList>
    </citation>
    <scope>NUCLEOTIDE SEQUENCE [LARGE SCALE GENOMIC DNA]</scope>
</reference>
<evidence type="ECO:0000313" key="1">
    <source>
        <dbReference type="EnsemblPlants" id="AVESA.00010b.r2.3DG0564110.1.CDS.1"/>
    </source>
</evidence>
<keyword evidence="2" id="KW-1185">Reference proteome</keyword>
<name>A0ACD5W683_AVESA</name>
<sequence>MVRKGEKVKIEYIEDNKKRKAALRKRLPIVLKKARELSVMCDVPVAVIAYCPGESQPVVWPSPEAVSDVLRKYRDLPDLDCCKNNLKSTEYLKQINGKLRAKLSNVQRQIRDQEIKLVLSDSIAGRRKSLDDLPIEMVTSVGSRVDDKLQAVMARLQQLRLAAAPALLPPPPPAPVDVPVVDTLAMVQPRHGSHLFEVLDGSNLPTTEEMHALFVQAGLFS</sequence>
<evidence type="ECO:0000313" key="2">
    <source>
        <dbReference type="Proteomes" id="UP001732700"/>
    </source>
</evidence>